<feature type="domain" description="Phosphoribosyltransferase" evidence="15">
    <location>
        <begin position="11"/>
        <end position="214"/>
    </location>
</feature>
<dbReference type="Proteomes" id="UP000440614">
    <property type="component" value="Unassembled WGS sequence"/>
</dbReference>
<comment type="function">
    <text evidence="12">Catalyzes the conversion of uracil and 5-phospho-alpha-D-ribose 1-diphosphate (PRPP) to UMP and diphosphate.</text>
</comment>
<evidence type="ECO:0000256" key="11">
    <source>
        <dbReference type="ARBA" id="ARBA00052919"/>
    </source>
</evidence>
<keyword evidence="9" id="KW-0342">GTP-binding</keyword>
<reference evidence="17 27" key="1">
    <citation type="submission" date="2015-09" db="EMBL/GenBank/DDBJ databases">
        <authorList>
            <consortium name="Pathogen Informatics"/>
        </authorList>
    </citation>
    <scope>NUCLEOTIDE SEQUENCE [LARGE SCALE GENOMIC DNA]</scope>
    <source>
        <strain evidence="17 27">2789STDY5834899</strain>
    </source>
</reference>
<evidence type="ECO:0000313" key="20">
    <source>
        <dbReference type="EMBL" id="KAB4456416.1"/>
    </source>
</evidence>
<proteinExistence type="inferred from homology"/>
<dbReference type="GO" id="GO:0005525">
    <property type="term" value="F:GTP binding"/>
    <property type="evidence" value="ECO:0007669"/>
    <property type="project" value="UniProtKB-KW"/>
</dbReference>
<evidence type="ECO:0000313" key="19">
    <source>
        <dbReference type="EMBL" id="KAB4455495.1"/>
    </source>
</evidence>
<dbReference type="Proteomes" id="UP000436858">
    <property type="component" value="Unassembled WGS sequence"/>
</dbReference>
<evidence type="ECO:0000313" key="34">
    <source>
        <dbReference type="Proteomes" id="UP000500882"/>
    </source>
</evidence>
<evidence type="ECO:0000313" key="26">
    <source>
        <dbReference type="EMBL" id="UYU89850.1"/>
    </source>
</evidence>
<keyword evidence="7 24" id="KW-0808">Transferase</keyword>
<dbReference type="Proteomes" id="UP001162960">
    <property type="component" value="Chromosome"/>
</dbReference>
<dbReference type="GeneID" id="60923970"/>
<dbReference type="RefSeq" id="WP_008761972.1">
    <property type="nucleotide sequence ID" value="NZ_AP022660.1"/>
</dbReference>
<keyword evidence="8" id="KW-0547">Nucleotide-binding</keyword>
<evidence type="ECO:0000256" key="14">
    <source>
        <dbReference type="ARBA" id="ARBA00079807"/>
    </source>
</evidence>
<dbReference type="Proteomes" id="UP000283616">
    <property type="component" value="Unassembled WGS sequence"/>
</dbReference>
<dbReference type="NCBIfam" id="NF001097">
    <property type="entry name" value="PRK00129.1"/>
    <property type="match status" value="1"/>
</dbReference>
<dbReference type="Gene3D" id="3.40.50.2020">
    <property type="match status" value="1"/>
</dbReference>
<dbReference type="InterPro" id="IPR000836">
    <property type="entry name" value="PRTase_dom"/>
</dbReference>
<dbReference type="Proteomes" id="UP000488521">
    <property type="component" value="Unassembled WGS sequence"/>
</dbReference>
<evidence type="ECO:0000256" key="8">
    <source>
        <dbReference type="ARBA" id="ARBA00022741"/>
    </source>
</evidence>
<dbReference type="Pfam" id="PF14681">
    <property type="entry name" value="UPRTase"/>
    <property type="match status" value="1"/>
</dbReference>
<evidence type="ECO:0000313" key="22">
    <source>
        <dbReference type="EMBL" id="KAB4482182.1"/>
    </source>
</evidence>
<dbReference type="Proteomes" id="UP000460317">
    <property type="component" value="Unassembled WGS sequence"/>
</dbReference>
<evidence type="ECO:0000313" key="28">
    <source>
        <dbReference type="Proteomes" id="UP000283616"/>
    </source>
</evidence>
<dbReference type="EMBL" id="WCSB01000001">
    <property type="protein sequence ID" value="KAB4455495.1"/>
    <property type="molecule type" value="Genomic_DNA"/>
</dbReference>
<name>A0A0P0FJJ1_BACT4</name>
<evidence type="ECO:0000256" key="9">
    <source>
        <dbReference type="ARBA" id="ARBA00023134"/>
    </source>
</evidence>
<comment type="cofactor">
    <cofactor evidence="1">
        <name>Mg(2+)</name>
        <dbReference type="ChEBI" id="CHEBI:18420"/>
    </cofactor>
</comment>
<dbReference type="Proteomes" id="UP000095576">
    <property type="component" value="Unassembled WGS sequence"/>
</dbReference>
<evidence type="ECO:0000313" key="23">
    <source>
        <dbReference type="EMBL" id="MCE9238698.1"/>
    </source>
</evidence>
<evidence type="ECO:0000313" key="30">
    <source>
        <dbReference type="Proteomes" id="UP000436858"/>
    </source>
</evidence>
<dbReference type="EMBL" id="WCRW01000006">
    <property type="protein sequence ID" value="KAB4456416.1"/>
    <property type="molecule type" value="Genomic_DNA"/>
</dbReference>
<evidence type="ECO:0000313" key="25">
    <source>
        <dbReference type="EMBL" id="UYU69432.1"/>
    </source>
</evidence>
<gene>
    <name evidence="16" type="primary">upp</name>
    <name evidence="16" type="ORF">BatF92_40550</name>
    <name evidence="24" type="ORF">DW011_18280</name>
    <name evidence="17" type="ORF">ERS852511_04345</name>
    <name evidence="21" type="ORF">GAN59_00775</name>
    <name evidence="20" type="ORF">GAN75_11060</name>
    <name evidence="22" type="ORF">GAN91_11960</name>
    <name evidence="19" type="ORF">GAN93_00440</name>
    <name evidence="18" type="ORF">GAO51_23045</name>
    <name evidence="23" type="ORF">K0H07_16255</name>
    <name evidence="25" type="ORF">KQP59_14075</name>
    <name evidence="26" type="ORF">KQP74_18120</name>
</gene>
<comment type="pathway">
    <text evidence="2">Pyrimidine metabolism; UMP biosynthesis via salvage pathway; UMP from uracil: step 1/1.</text>
</comment>
<dbReference type="KEGG" id="btho:Btheta7330_00283"/>
<dbReference type="EMBL" id="WCSY01000027">
    <property type="protein sequence ID" value="KAB4306860.1"/>
    <property type="molecule type" value="Genomic_DNA"/>
</dbReference>
<dbReference type="EMBL" id="CZAP01000023">
    <property type="protein sequence ID" value="CUQ10549.1"/>
    <property type="molecule type" value="Genomic_DNA"/>
</dbReference>
<dbReference type="EMBL" id="CP083681">
    <property type="protein sequence ID" value="UYU69432.1"/>
    <property type="molecule type" value="Genomic_DNA"/>
</dbReference>
<dbReference type="EMBL" id="QROV01000023">
    <property type="protein sequence ID" value="RHL55571.1"/>
    <property type="molecule type" value="Genomic_DNA"/>
</dbReference>
<accession>C6IJW6</accession>
<organism evidence="24 28">
    <name type="scientific">Bacteroides thetaiotaomicron</name>
    <dbReference type="NCBI Taxonomy" id="818"/>
    <lineage>
        <taxon>Bacteria</taxon>
        <taxon>Pseudomonadati</taxon>
        <taxon>Bacteroidota</taxon>
        <taxon>Bacteroidia</taxon>
        <taxon>Bacteroidales</taxon>
        <taxon>Bacteroidaceae</taxon>
        <taxon>Bacteroides</taxon>
    </lineage>
</organism>
<evidence type="ECO:0000313" key="18">
    <source>
        <dbReference type="EMBL" id="KAB4306860.1"/>
    </source>
</evidence>
<evidence type="ECO:0000313" key="33">
    <source>
        <dbReference type="Proteomes" id="UP000488521"/>
    </source>
</evidence>
<evidence type="ECO:0000313" key="21">
    <source>
        <dbReference type="EMBL" id="KAB4479097.1"/>
    </source>
</evidence>
<evidence type="ECO:0000256" key="10">
    <source>
        <dbReference type="ARBA" id="ARBA00031082"/>
    </source>
</evidence>
<keyword evidence="5" id="KW-0021">Allosteric enzyme</keyword>
<keyword evidence="6 24" id="KW-0328">Glycosyltransferase</keyword>
<protein>
    <recommendedName>
        <fullName evidence="13">Uracil phosphoribosyltransferase</fullName>
        <ecNumber evidence="4">2.4.2.9</ecNumber>
    </recommendedName>
    <alternativeName>
        <fullName evidence="10">UMP pyrophosphorylase</fullName>
    </alternativeName>
    <alternativeName>
        <fullName evidence="14">UPRTase</fullName>
    </alternativeName>
</protein>
<dbReference type="Proteomes" id="UP000436825">
    <property type="component" value="Unassembled WGS sequence"/>
</dbReference>
<evidence type="ECO:0000313" key="27">
    <source>
        <dbReference type="Proteomes" id="UP000095576"/>
    </source>
</evidence>
<dbReference type="CDD" id="cd06223">
    <property type="entry name" value="PRTases_typeI"/>
    <property type="match status" value="1"/>
</dbReference>
<dbReference type="EMBL" id="CP083685">
    <property type="protein sequence ID" value="UYU89850.1"/>
    <property type="molecule type" value="Genomic_DNA"/>
</dbReference>
<evidence type="ECO:0000256" key="1">
    <source>
        <dbReference type="ARBA" id="ARBA00001946"/>
    </source>
</evidence>
<dbReference type="Proteomes" id="UP000500882">
    <property type="component" value="Chromosome"/>
</dbReference>
<evidence type="ECO:0000256" key="2">
    <source>
        <dbReference type="ARBA" id="ARBA00005180"/>
    </source>
</evidence>
<dbReference type="PATRIC" id="fig|818.23.peg.293"/>
<dbReference type="GO" id="GO:0004845">
    <property type="term" value="F:uracil phosphoribosyltransferase activity"/>
    <property type="evidence" value="ECO:0007669"/>
    <property type="project" value="UniProtKB-EC"/>
</dbReference>
<evidence type="ECO:0000313" key="17">
    <source>
        <dbReference type="EMBL" id="CUQ10549.1"/>
    </source>
</evidence>
<evidence type="ECO:0000256" key="3">
    <source>
        <dbReference type="ARBA" id="ARBA00009516"/>
    </source>
</evidence>
<sequence>MKVIDFSQTNSILNQYISEIRNVEVQNDRLRFRRNIERIGEIMAYEMSKEFRYSVKNIRTPLGIAPVSTPDNQLVISTILRAGLPFHQGFLSYFDGAENAFVSAYRKYKDTLKFDIHIEYIASPRIDDKTLIITDPMLATGGSMELSYQAMLTKGHPAEIHVASIIASQHAIDHIKSVFPEDKTTIWCAAIDPEINEHSYIVPGLGDAGDLAYGEKE</sequence>
<dbReference type="InterPro" id="IPR029057">
    <property type="entry name" value="PRTase-like"/>
</dbReference>
<comment type="similarity">
    <text evidence="3">Belongs to the UPRTase family.</text>
</comment>
<dbReference type="Proteomes" id="UP001156216">
    <property type="component" value="Chromosome"/>
</dbReference>
<dbReference type="AlphaFoldDB" id="A0A0P0FJJ1"/>
<dbReference type="PANTHER" id="PTHR43363">
    <property type="entry name" value="HYPOXANTHINE PHOSPHORIBOSYLTRANSFERASE"/>
    <property type="match status" value="1"/>
</dbReference>
<dbReference type="SUPFAM" id="SSF53271">
    <property type="entry name" value="PRTase-like"/>
    <property type="match status" value="1"/>
</dbReference>
<evidence type="ECO:0000256" key="12">
    <source>
        <dbReference type="ARBA" id="ARBA00056901"/>
    </source>
</evidence>
<reference evidence="29 30" key="3">
    <citation type="journal article" date="2019" name="Nat. Med.">
        <title>A library of human gut bacterial isolates paired with longitudinal multiomics data enables mechanistic microbiome research.</title>
        <authorList>
            <person name="Poyet M."/>
            <person name="Groussin M."/>
            <person name="Gibbons S.M."/>
            <person name="Avila-Pacheco J."/>
            <person name="Jiang X."/>
            <person name="Kearney S.M."/>
            <person name="Perrotta A.R."/>
            <person name="Berdy B."/>
            <person name="Zhao S."/>
            <person name="Lieberman T.D."/>
            <person name="Swanson P.K."/>
            <person name="Smith M."/>
            <person name="Roesemann S."/>
            <person name="Alexander J.E."/>
            <person name="Rich S.A."/>
            <person name="Livny J."/>
            <person name="Vlamakis H."/>
            <person name="Clish C."/>
            <person name="Bullock K."/>
            <person name="Deik A."/>
            <person name="Scott J."/>
            <person name="Pierce K.A."/>
            <person name="Xavier R.J."/>
            <person name="Alm E.J."/>
        </authorList>
    </citation>
    <scope>NUCLEOTIDE SEQUENCE [LARGE SCALE GENOMIC DNA]</scope>
    <source>
        <strain evidence="21 33">BIOML-A156</strain>
        <strain evidence="20 29">BIOML-A160</strain>
        <strain evidence="22 30">BIOML-A162</strain>
        <strain evidence="19 32">BIOML-A165</strain>
        <strain evidence="18 31">BIOML-A188</strain>
    </source>
</reference>
<evidence type="ECO:0000256" key="4">
    <source>
        <dbReference type="ARBA" id="ARBA00011894"/>
    </source>
</evidence>
<dbReference type="PANTHER" id="PTHR43363:SF1">
    <property type="entry name" value="HYPOXANTHINE-GUANINE PHOSPHORIBOSYLTRANSFERASE"/>
    <property type="match status" value="1"/>
</dbReference>
<evidence type="ECO:0000256" key="6">
    <source>
        <dbReference type="ARBA" id="ARBA00022676"/>
    </source>
</evidence>
<evidence type="ECO:0000313" key="31">
    <source>
        <dbReference type="Proteomes" id="UP000440614"/>
    </source>
</evidence>
<reference evidence="25" key="5">
    <citation type="submission" date="2021-06" db="EMBL/GenBank/DDBJ databases">
        <title>Interrogation of the integrated mobile genetic elements in gut-associated Bacteroides with a consensus prediction approach.</title>
        <authorList>
            <person name="Campbell D.E."/>
            <person name="Leigh J.R."/>
            <person name="Kim T."/>
            <person name="England W."/>
            <person name="Whitaker R.J."/>
            <person name="Degnan P.H."/>
        </authorList>
    </citation>
    <scope>NUCLEOTIDE SEQUENCE</scope>
    <source>
        <strain evidence="26">VPI-3443</strain>
        <strain evidence="25">VPI-BTDOT2</strain>
    </source>
</reference>
<dbReference type="EMBL" id="JAHYQA010000009">
    <property type="protein sequence ID" value="MCE9238698.1"/>
    <property type="molecule type" value="Genomic_DNA"/>
</dbReference>
<dbReference type="Proteomes" id="UP001200544">
    <property type="component" value="Unassembled WGS sequence"/>
</dbReference>
<comment type="catalytic activity">
    <reaction evidence="11">
        <text>UMP + diphosphate = 5-phospho-alpha-D-ribose 1-diphosphate + uracil</text>
        <dbReference type="Rhea" id="RHEA:13017"/>
        <dbReference type="ChEBI" id="CHEBI:17568"/>
        <dbReference type="ChEBI" id="CHEBI:33019"/>
        <dbReference type="ChEBI" id="CHEBI:57865"/>
        <dbReference type="ChEBI" id="CHEBI:58017"/>
        <dbReference type="EC" id="2.4.2.9"/>
    </reaction>
</comment>
<evidence type="ECO:0000313" key="29">
    <source>
        <dbReference type="Proteomes" id="UP000436825"/>
    </source>
</evidence>
<accession>A0A0P0FJJ1</accession>
<evidence type="ECO:0000313" key="24">
    <source>
        <dbReference type="EMBL" id="RHL55571.1"/>
    </source>
</evidence>
<dbReference type="EMBL" id="WCRY01000010">
    <property type="protein sequence ID" value="KAB4482182.1"/>
    <property type="molecule type" value="Genomic_DNA"/>
</dbReference>
<dbReference type="FunFam" id="3.40.50.2020:FF:000023">
    <property type="entry name" value="Probable uracil phosphoribosyltransferase"/>
    <property type="match status" value="1"/>
</dbReference>
<evidence type="ECO:0000313" key="16">
    <source>
        <dbReference type="EMBL" id="BCA52113.1"/>
    </source>
</evidence>
<reference evidence="24 28" key="2">
    <citation type="submission" date="2018-08" db="EMBL/GenBank/DDBJ databases">
        <title>A genome reference for cultivated species of the human gut microbiota.</title>
        <authorList>
            <person name="Zou Y."/>
            <person name="Xue W."/>
            <person name="Luo G."/>
        </authorList>
    </citation>
    <scope>NUCLEOTIDE SEQUENCE [LARGE SCALE GENOMIC DNA]</scope>
    <source>
        <strain evidence="24 28">AF37-12</strain>
    </source>
</reference>
<evidence type="ECO:0000313" key="32">
    <source>
        <dbReference type="Proteomes" id="UP000460317"/>
    </source>
</evidence>
<reference evidence="23" key="6">
    <citation type="submission" date="2021-07" db="EMBL/GenBank/DDBJ databases">
        <title>Comparative genomics of Bacteroides fragilis group isolates reveals species-dependent resistance mechanisms and validates clinical tools for resistance prediction.</title>
        <authorList>
            <person name="Wallace M.J."/>
            <person name="Jean S."/>
            <person name="Wallace M.A."/>
            <person name="Carey-Ann B.D."/>
            <person name="Dantas G."/>
        </authorList>
    </citation>
    <scope>NUCLEOTIDE SEQUENCE</scope>
    <source>
        <strain evidence="23">BJH_160</strain>
    </source>
</reference>
<dbReference type="EC" id="2.4.2.9" evidence="4"/>
<dbReference type="EMBL" id="AP022660">
    <property type="protein sequence ID" value="BCA52113.1"/>
    <property type="molecule type" value="Genomic_DNA"/>
</dbReference>
<evidence type="ECO:0000256" key="5">
    <source>
        <dbReference type="ARBA" id="ARBA00022533"/>
    </source>
</evidence>
<evidence type="ECO:0000256" key="7">
    <source>
        <dbReference type="ARBA" id="ARBA00022679"/>
    </source>
</evidence>
<dbReference type="EMBL" id="WCRS01000001">
    <property type="protein sequence ID" value="KAB4479097.1"/>
    <property type="molecule type" value="Genomic_DNA"/>
</dbReference>
<reference evidence="16 34" key="4">
    <citation type="submission" date="2020-02" db="EMBL/GenBank/DDBJ databases">
        <title>Whole-genome sequencing and comparative analysis of the genomes of Bacteroides thetaiotaomicron and Escherichia coli isolated from a healthy resident in Vietnam.</title>
        <authorList>
            <person name="Mohsin M."/>
            <person name="Tanaka K."/>
            <person name="Kawahara R."/>
            <person name="Kondo S."/>
            <person name="Noguchi H."/>
            <person name="Motooka D."/>
            <person name="Nakamura S."/>
            <person name="Khong D.T."/>
            <person name="Nguyen T.N."/>
            <person name="Tran H.T."/>
            <person name="Yamamoto Y."/>
        </authorList>
    </citation>
    <scope>NUCLEOTIDE SEQUENCE [LARGE SCALE GENOMIC DNA]</scope>
    <source>
        <strain evidence="16 34">F9-2</strain>
    </source>
</reference>
<evidence type="ECO:0000259" key="15">
    <source>
        <dbReference type="Pfam" id="PF14681"/>
    </source>
</evidence>
<evidence type="ECO:0000256" key="13">
    <source>
        <dbReference type="ARBA" id="ARBA00072146"/>
    </source>
</evidence>
<dbReference type="OMA" id="KHKIGLM"/>